<evidence type="ECO:0000313" key="3">
    <source>
        <dbReference type="Proteomes" id="UP000693972"/>
    </source>
</evidence>
<gene>
    <name evidence="1" type="ORF">KUL25_16420</name>
    <name evidence="2" type="ORF">KUL25_16425</name>
</gene>
<reference evidence="2 3" key="1">
    <citation type="submission" date="2021-07" db="EMBL/GenBank/DDBJ databases">
        <title>Karlodiniumbacter phycospheric gen. nov., sp. nov., a phycosphere bacterium isolated from karlodinium veneficum.</title>
        <authorList>
            <person name="Peng Y."/>
            <person name="Jiang L."/>
            <person name="Lee J."/>
        </authorList>
    </citation>
    <scope>NUCLEOTIDE SEQUENCE</scope>
    <source>
        <strain evidence="2 3">N5</strain>
    </source>
</reference>
<dbReference type="AlphaFoldDB" id="A0A975TT41"/>
<organism evidence="2">
    <name type="scientific">Gymnodinialimonas phycosphaerae</name>
    <dbReference type="NCBI Taxonomy" id="2841589"/>
    <lineage>
        <taxon>Bacteria</taxon>
        <taxon>Pseudomonadati</taxon>
        <taxon>Pseudomonadota</taxon>
        <taxon>Alphaproteobacteria</taxon>
        <taxon>Rhodobacterales</taxon>
        <taxon>Paracoccaceae</taxon>
        <taxon>Gymnodinialimonas</taxon>
    </lineage>
</organism>
<protein>
    <recommendedName>
        <fullName evidence="4">Sulfotransferase</fullName>
    </recommendedName>
</protein>
<keyword evidence="3" id="KW-1185">Reference proteome</keyword>
<evidence type="ECO:0008006" key="4">
    <source>
        <dbReference type="Google" id="ProtNLM"/>
    </source>
</evidence>
<dbReference type="EMBL" id="CP078073">
    <property type="protein sequence ID" value="QXL87012.1"/>
    <property type="molecule type" value="Genomic_DNA"/>
</dbReference>
<accession>A0A975TT41</accession>
<dbReference type="Proteomes" id="UP000693972">
    <property type="component" value="Unassembled WGS sequence"/>
</dbReference>
<name>A0A975TT41_9RHOB</name>
<sequence>MPNIVHIGLGKTATTTLQLIVFPLLCKLKGFEYNNPVLKNLSLKRTLIDLSDAEQQAQRELLARGNNFISNEALAGWDPAIWEVAAEENLRTFGRDTIILITFRESYSFIRSVYQQYVQGGNVVRPEYFFVDKKTYHDCKRLRSEFKLDYYCTDYLNYDDLVGFYTSRFARVVCVDMKNIGKFDFLDGIIDLDDAEKRKLAVALERAPRKNRSYSSGAMKLTFWREKFSNALGLKTFGSSDLRYEKLLTGFGDWSDAPLPLQYKNLSRRDQILQFPKRAFKRITRWLGVSSWNLFMHQRLDRFVPYKEYELPIDRLSINRENMDKCNAFLDRLNAGTAAGGAPETKPAPLRQN</sequence>
<dbReference type="EMBL" id="JAIMBW010000001">
    <property type="protein sequence ID" value="MBY4894343.1"/>
    <property type="molecule type" value="Genomic_DNA"/>
</dbReference>
<dbReference type="RefSeq" id="WP_257893922.1">
    <property type="nucleotide sequence ID" value="NZ_JAIMBW010000001.1"/>
</dbReference>
<evidence type="ECO:0000313" key="2">
    <source>
        <dbReference type="EMBL" id="QXL87012.1"/>
    </source>
</evidence>
<evidence type="ECO:0000313" key="1">
    <source>
        <dbReference type="EMBL" id="MBY4894343.1"/>
    </source>
</evidence>
<proteinExistence type="predicted"/>